<comment type="subcellular location">
    <subcellularLocation>
        <location evidence="1">Membrane</location>
        <topology evidence="1">Multi-pass membrane protein</topology>
    </subcellularLocation>
</comment>
<keyword evidence="3 5" id="KW-1133">Transmembrane helix</keyword>
<evidence type="ECO:0000313" key="7">
    <source>
        <dbReference type="Proteomes" id="UP000005801"/>
    </source>
</evidence>
<dbReference type="Gene3D" id="1.20.120.1630">
    <property type="match status" value="1"/>
</dbReference>
<dbReference type="Pfam" id="PF04140">
    <property type="entry name" value="ICMT"/>
    <property type="match status" value="1"/>
</dbReference>
<keyword evidence="4 5" id="KW-0472">Membrane</keyword>
<dbReference type="Proteomes" id="UP000005801">
    <property type="component" value="Unassembled WGS sequence"/>
</dbReference>
<accession>A6GEN8</accession>
<dbReference type="STRING" id="391625.PPSIR1_15810"/>
<organism evidence="6 7">
    <name type="scientific">Plesiocystis pacifica SIR-1</name>
    <dbReference type="NCBI Taxonomy" id="391625"/>
    <lineage>
        <taxon>Bacteria</taxon>
        <taxon>Pseudomonadati</taxon>
        <taxon>Myxococcota</taxon>
        <taxon>Polyangia</taxon>
        <taxon>Nannocystales</taxon>
        <taxon>Nannocystaceae</taxon>
        <taxon>Plesiocystis</taxon>
    </lineage>
</organism>
<evidence type="ECO:0008006" key="8">
    <source>
        <dbReference type="Google" id="ProtNLM"/>
    </source>
</evidence>
<comment type="caution">
    <text evidence="6">The sequence shown here is derived from an EMBL/GenBank/DDBJ whole genome shotgun (WGS) entry which is preliminary data.</text>
</comment>
<dbReference type="AlphaFoldDB" id="A6GEN8"/>
<dbReference type="EMBL" id="ABCS01000084">
    <property type="protein sequence ID" value="EDM75684.1"/>
    <property type="molecule type" value="Genomic_DNA"/>
</dbReference>
<feature type="transmembrane region" description="Helical" evidence="5">
    <location>
        <begin position="149"/>
        <end position="179"/>
    </location>
</feature>
<evidence type="ECO:0000256" key="3">
    <source>
        <dbReference type="ARBA" id="ARBA00022989"/>
    </source>
</evidence>
<protein>
    <recommendedName>
        <fullName evidence="8">Isoprenylcysteine carboxyl methyltransferase</fullName>
    </recommendedName>
</protein>
<dbReference type="GO" id="GO:0004671">
    <property type="term" value="F:protein C-terminal S-isoprenylcysteine carboxyl O-methyltransferase activity"/>
    <property type="evidence" value="ECO:0007669"/>
    <property type="project" value="InterPro"/>
</dbReference>
<dbReference type="eggNOG" id="COG2020">
    <property type="taxonomic scope" value="Bacteria"/>
</dbReference>
<reference evidence="6 7" key="1">
    <citation type="submission" date="2007-06" db="EMBL/GenBank/DDBJ databases">
        <authorList>
            <person name="Shimkets L."/>
            <person name="Ferriera S."/>
            <person name="Johnson J."/>
            <person name="Kravitz S."/>
            <person name="Beeson K."/>
            <person name="Sutton G."/>
            <person name="Rogers Y.-H."/>
            <person name="Friedman R."/>
            <person name="Frazier M."/>
            <person name="Venter J.C."/>
        </authorList>
    </citation>
    <scope>NUCLEOTIDE SEQUENCE [LARGE SCALE GENOMIC DNA]</scope>
    <source>
        <strain evidence="6 7">SIR-1</strain>
    </source>
</reference>
<dbReference type="PANTHER" id="PTHR12714">
    <property type="entry name" value="PROTEIN-S ISOPRENYLCYSTEINE O-METHYLTRANSFERASE"/>
    <property type="match status" value="1"/>
</dbReference>
<dbReference type="PANTHER" id="PTHR12714:SF9">
    <property type="entry name" value="PROTEIN-S-ISOPRENYLCYSTEINE O-METHYLTRANSFERASE"/>
    <property type="match status" value="1"/>
</dbReference>
<evidence type="ECO:0000256" key="4">
    <source>
        <dbReference type="ARBA" id="ARBA00023136"/>
    </source>
</evidence>
<proteinExistence type="predicted"/>
<sequence>MARMARLPRAALAVGLNALVLGPALLLATLERAPALAFLALVSAFAGFEALGAEGQDRALDAREGLPRAELATALTTLGLFWLAPLTAQPAPPWSAVVAGAGLMAVGVALRHRAMGALGAGFVSEVRAARRLVQRGPYRYARHPSELGLLALTLGAGVMLASVVAVLAWAAVLVPLVVWRIRAEDRALRACFGRDYEDYARRVGALGSFGVAGSGGPKGPKDSG</sequence>
<name>A6GEN8_9BACT</name>
<evidence type="ECO:0000256" key="1">
    <source>
        <dbReference type="ARBA" id="ARBA00004141"/>
    </source>
</evidence>
<gene>
    <name evidence="6" type="ORF">PPSIR1_15810</name>
</gene>
<keyword evidence="2 5" id="KW-0812">Transmembrane</keyword>
<dbReference type="GO" id="GO:0016020">
    <property type="term" value="C:membrane"/>
    <property type="evidence" value="ECO:0007669"/>
    <property type="project" value="UniProtKB-SubCell"/>
</dbReference>
<keyword evidence="7" id="KW-1185">Reference proteome</keyword>
<evidence type="ECO:0000256" key="2">
    <source>
        <dbReference type="ARBA" id="ARBA00022692"/>
    </source>
</evidence>
<evidence type="ECO:0000313" key="6">
    <source>
        <dbReference type="EMBL" id="EDM75684.1"/>
    </source>
</evidence>
<evidence type="ECO:0000256" key="5">
    <source>
        <dbReference type="SAM" id="Phobius"/>
    </source>
</evidence>
<dbReference type="InterPro" id="IPR007269">
    <property type="entry name" value="ICMT_MeTrfase"/>
</dbReference>